<keyword evidence="2" id="KW-0503">Monooxygenase</keyword>
<evidence type="ECO:0000259" key="1">
    <source>
        <dbReference type="Pfam" id="PF13454"/>
    </source>
</evidence>
<dbReference type="InterPro" id="IPR052189">
    <property type="entry name" value="L-asp_N-monooxygenase_NS-form"/>
</dbReference>
<protein>
    <submittedName>
        <fullName evidence="2">SidA/IucD/PvdA family monooxygenase</fullName>
    </submittedName>
</protein>
<dbReference type="PANTHER" id="PTHR40254">
    <property type="entry name" value="BLR0577 PROTEIN"/>
    <property type="match status" value="1"/>
</dbReference>
<dbReference type="InterPro" id="IPR036188">
    <property type="entry name" value="FAD/NAD-bd_sf"/>
</dbReference>
<dbReference type="PRINTS" id="PR00368">
    <property type="entry name" value="FADPNR"/>
</dbReference>
<accession>A0A6I3IYF5</accession>
<keyword evidence="3" id="KW-1185">Reference proteome</keyword>
<gene>
    <name evidence="2" type="ORF">GGQ22_01260</name>
</gene>
<dbReference type="AlphaFoldDB" id="A0A6I3IYF5"/>
<dbReference type="InterPro" id="IPR038732">
    <property type="entry name" value="HpyO/CreE_NAD-binding"/>
</dbReference>
<dbReference type="Pfam" id="PF13454">
    <property type="entry name" value="NAD_binding_9"/>
    <property type="match status" value="1"/>
</dbReference>
<proteinExistence type="predicted"/>
<dbReference type="Proteomes" id="UP000433406">
    <property type="component" value="Unassembled WGS sequence"/>
</dbReference>
<evidence type="ECO:0000313" key="3">
    <source>
        <dbReference type="Proteomes" id="UP000433406"/>
    </source>
</evidence>
<evidence type="ECO:0000313" key="2">
    <source>
        <dbReference type="EMBL" id="MTB93701.1"/>
    </source>
</evidence>
<organism evidence="2 3">
    <name type="scientific">Nocardioides marmotae</name>
    <dbReference type="NCBI Taxonomy" id="2663857"/>
    <lineage>
        <taxon>Bacteria</taxon>
        <taxon>Bacillati</taxon>
        <taxon>Actinomycetota</taxon>
        <taxon>Actinomycetes</taxon>
        <taxon>Propionibacteriales</taxon>
        <taxon>Nocardioidaceae</taxon>
        <taxon>Nocardioides</taxon>
    </lineage>
</organism>
<feature type="domain" description="FAD-dependent urate hydroxylase HpyO/Asp monooxygenase CreE-like FAD/NAD(P)-binding" evidence="1">
    <location>
        <begin position="4"/>
        <end position="157"/>
    </location>
</feature>
<keyword evidence="2" id="KW-0560">Oxidoreductase</keyword>
<dbReference type="EMBL" id="WLCI01000002">
    <property type="protein sequence ID" value="MTB93701.1"/>
    <property type="molecule type" value="Genomic_DNA"/>
</dbReference>
<sequence>MRLVVVGAGAAGSLVLLHLARHLAAGSEGSRVEVVVLDPNGPVNGAAFCTTDPRHLLNVPASGMSVDPEDRFDFVAHLVAEGLLAEGASPYFFAPRAEWARYLRTRLDEALAAVEGRLVVRHVLAAATSVARDGAGVRVTDSDGSTHEAEHLVLATGLPTVGDDWAPRDLSAQERYVADPWRPGALDAVVDGEGDVLVVGTGLTMVDVAVSVVGSSATGRRVAALSRAGRLPQPHAESYLGEVVPDVSGWGSTLEEIRGAAVAHVREVEATQGSWRPAVDGIRYRVAELWGRLATGERERFLREVAGDWGVRRHRMPPTTAAVVEQAQEDGCLEVAAGRVVAVEEAADGFEVETADGRRIHAAWIVNCTGPRSDVRTLGNPVLDSLLGADGGPALATTDPLGLGLTTSEGRLVGADGELQPVWTLGALRRGELWESTAIPEIRVQAERLAGDLAAVAARCARTPLG</sequence>
<name>A0A6I3IYF5_9ACTN</name>
<dbReference type="PANTHER" id="PTHR40254:SF1">
    <property type="entry name" value="BLR0577 PROTEIN"/>
    <property type="match status" value="1"/>
</dbReference>
<dbReference type="Gene3D" id="3.50.50.60">
    <property type="entry name" value="FAD/NAD(P)-binding domain"/>
    <property type="match status" value="1"/>
</dbReference>
<dbReference type="GO" id="GO:0004497">
    <property type="term" value="F:monooxygenase activity"/>
    <property type="evidence" value="ECO:0007669"/>
    <property type="project" value="UniProtKB-KW"/>
</dbReference>
<dbReference type="SUPFAM" id="SSF51905">
    <property type="entry name" value="FAD/NAD(P)-binding domain"/>
    <property type="match status" value="2"/>
</dbReference>
<comment type="caution">
    <text evidence="2">The sequence shown here is derived from an EMBL/GenBank/DDBJ whole genome shotgun (WGS) entry which is preliminary data.</text>
</comment>
<reference evidence="2 3" key="1">
    <citation type="submission" date="2019-10" db="EMBL/GenBank/DDBJ databases">
        <title>Nocardioides novel species isolated from the excrement of Marmot.</title>
        <authorList>
            <person name="Zhang G."/>
        </authorList>
    </citation>
    <scope>NUCLEOTIDE SEQUENCE [LARGE SCALE GENOMIC DNA]</scope>
    <source>
        <strain evidence="3">zg-579</strain>
    </source>
</reference>